<dbReference type="GO" id="GO:0000470">
    <property type="term" value="P:maturation of LSU-rRNA"/>
    <property type="evidence" value="ECO:0007669"/>
    <property type="project" value="TreeGrafter"/>
</dbReference>
<evidence type="ECO:0000256" key="2">
    <source>
        <dbReference type="ARBA" id="ARBA00017475"/>
    </source>
</evidence>
<dbReference type="PANTHER" id="PTHR13245:SF14">
    <property type="entry name" value="RRP15-LIKE PROTEIN"/>
    <property type="match status" value="1"/>
</dbReference>
<feature type="compositionally biased region" description="Basic and acidic residues" evidence="3">
    <location>
        <begin position="60"/>
        <end position="96"/>
    </location>
</feature>
<name>A0A0M4ESS5_DROBS</name>
<dbReference type="OrthoDB" id="20949at2759"/>
<dbReference type="STRING" id="30019.A0A0M4ESS5"/>
<dbReference type="OMA" id="NAGWADC"/>
<dbReference type="PANTHER" id="PTHR13245">
    <property type="entry name" value="RRP15-LIKE PROTEIN"/>
    <property type="match status" value="1"/>
</dbReference>
<evidence type="ECO:0000256" key="1">
    <source>
        <dbReference type="ARBA" id="ARBA00007462"/>
    </source>
</evidence>
<organism evidence="4 5">
    <name type="scientific">Drosophila busckii</name>
    <name type="common">Fruit fly</name>
    <dbReference type="NCBI Taxonomy" id="30019"/>
    <lineage>
        <taxon>Eukaryota</taxon>
        <taxon>Metazoa</taxon>
        <taxon>Ecdysozoa</taxon>
        <taxon>Arthropoda</taxon>
        <taxon>Hexapoda</taxon>
        <taxon>Insecta</taxon>
        <taxon>Pterygota</taxon>
        <taxon>Neoptera</taxon>
        <taxon>Endopterygota</taxon>
        <taxon>Diptera</taxon>
        <taxon>Brachycera</taxon>
        <taxon>Muscomorpha</taxon>
        <taxon>Ephydroidea</taxon>
        <taxon>Drosophilidae</taxon>
        <taxon>Drosophila</taxon>
    </lineage>
</organism>
<evidence type="ECO:0000313" key="4">
    <source>
        <dbReference type="EMBL" id="ALC45730.1"/>
    </source>
</evidence>
<feature type="compositionally biased region" description="Acidic residues" evidence="3">
    <location>
        <begin position="205"/>
        <end position="218"/>
    </location>
</feature>
<dbReference type="Proteomes" id="UP000494163">
    <property type="component" value="Chromosome 3R"/>
</dbReference>
<feature type="compositionally biased region" description="Acidic residues" evidence="3">
    <location>
        <begin position="248"/>
        <end position="270"/>
    </location>
</feature>
<feature type="compositionally biased region" description="Basic and acidic residues" evidence="3">
    <location>
        <begin position="226"/>
        <end position="239"/>
    </location>
</feature>
<evidence type="ECO:0000313" key="5">
    <source>
        <dbReference type="Proteomes" id="UP000494163"/>
    </source>
</evidence>
<dbReference type="GO" id="GO:0000460">
    <property type="term" value="P:maturation of 5.8S rRNA"/>
    <property type="evidence" value="ECO:0007669"/>
    <property type="project" value="TreeGrafter"/>
</dbReference>
<feature type="region of interest" description="Disordered" evidence="3">
    <location>
        <begin position="186"/>
        <end position="270"/>
    </location>
</feature>
<feature type="region of interest" description="Disordered" evidence="3">
    <location>
        <begin position="55"/>
        <end position="113"/>
    </location>
</feature>
<reference evidence="4 5" key="1">
    <citation type="submission" date="2015-08" db="EMBL/GenBank/DDBJ databases">
        <title>Ancestral chromatin configuration constrains chromatin evolution on differentiating sex chromosomes in Drosophila.</title>
        <authorList>
            <person name="Zhou Q."/>
            <person name="Bachtrog D."/>
        </authorList>
    </citation>
    <scope>NUCLEOTIDE SEQUENCE [LARGE SCALE GENOMIC DNA]</scope>
    <source>
        <tissue evidence="4">Whole larvae</tissue>
    </source>
</reference>
<gene>
    <name evidence="4" type="ORF">Dbus_chr3Rg480</name>
</gene>
<protein>
    <recommendedName>
        <fullName evidence="2">RRP15-like protein</fullName>
    </recommendedName>
</protein>
<sequence>MALLSAKRAKKAPAEDTESSDEHQSNASDTETADGNSGWANSMLKVLKTTQNSAVLSRAKKIDTKKGKKGDAKKKDYDFEIEGDKVKQEEKDEVKPEASALDAQLTRQQRKNVPLQLRVKPSFRDMERERSLRKVATRGAVQFFNAVRIQQKEIKQQLAEAGPLDSRQDAVLNNIDKRKFLDVLMSGKRAKSATIDNPVKKEESPSEGDSDEPTDDEAPGTTGSKKKSEWNVLREDFMTNKKIKHWDEEDDEEAEENKDSNEESSEGDED</sequence>
<comment type="similarity">
    <text evidence="1">Belongs to the RRP15 family.</text>
</comment>
<dbReference type="Pfam" id="PF07890">
    <property type="entry name" value="Rrp15p"/>
    <property type="match status" value="1"/>
</dbReference>
<proteinExistence type="inferred from homology"/>
<dbReference type="EMBL" id="CP012526">
    <property type="protein sequence ID" value="ALC45730.1"/>
    <property type="molecule type" value="Genomic_DNA"/>
</dbReference>
<dbReference type="InterPro" id="IPR012459">
    <property type="entry name" value="Rrp15"/>
</dbReference>
<feature type="compositionally biased region" description="Polar residues" evidence="3">
    <location>
        <begin position="25"/>
        <end position="39"/>
    </location>
</feature>
<evidence type="ECO:0000256" key="3">
    <source>
        <dbReference type="SAM" id="MobiDB-lite"/>
    </source>
</evidence>
<keyword evidence="5" id="KW-1185">Reference proteome</keyword>
<feature type="region of interest" description="Disordered" evidence="3">
    <location>
        <begin position="1"/>
        <end position="39"/>
    </location>
</feature>
<dbReference type="AlphaFoldDB" id="A0A0M4ESS5"/>
<accession>A0A0M4ESS5</accession>
<dbReference type="GO" id="GO:0030687">
    <property type="term" value="C:preribosome, large subunit precursor"/>
    <property type="evidence" value="ECO:0007669"/>
    <property type="project" value="TreeGrafter"/>
</dbReference>